<dbReference type="Pfam" id="PF00379">
    <property type="entry name" value="Chitin_bind_4"/>
    <property type="match status" value="1"/>
</dbReference>
<evidence type="ECO:0000256" key="2">
    <source>
        <dbReference type="PROSITE-ProRule" id="PRU00497"/>
    </source>
</evidence>
<evidence type="ECO:0000256" key="3">
    <source>
        <dbReference type="SAM" id="SignalP"/>
    </source>
</evidence>
<dbReference type="Proteomes" id="UP000000305">
    <property type="component" value="Unassembled WGS sequence"/>
</dbReference>
<evidence type="ECO:0008006" key="6">
    <source>
        <dbReference type="Google" id="ProtNLM"/>
    </source>
</evidence>
<dbReference type="OMA" id="AFEYAVH"/>
<dbReference type="PANTHER" id="PTHR12236">
    <property type="entry name" value="STRUCTURAL CONTITUENT OF CUTICLE"/>
    <property type="match status" value="1"/>
</dbReference>
<keyword evidence="3" id="KW-0732">Signal</keyword>
<dbReference type="GO" id="GO:0042302">
    <property type="term" value="F:structural constituent of cuticle"/>
    <property type="evidence" value="ECO:0007669"/>
    <property type="project" value="UniProtKB-UniRule"/>
</dbReference>
<dbReference type="PROSITE" id="PS51155">
    <property type="entry name" value="CHIT_BIND_RR_2"/>
    <property type="match status" value="1"/>
</dbReference>
<dbReference type="PROSITE" id="PS00233">
    <property type="entry name" value="CHIT_BIND_RR_1"/>
    <property type="match status" value="1"/>
</dbReference>
<feature type="signal peptide" evidence="3">
    <location>
        <begin position="1"/>
        <end position="15"/>
    </location>
</feature>
<dbReference type="InterPro" id="IPR000618">
    <property type="entry name" value="Insect_cuticle"/>
</dbReference>
<name>E9GA22_DAPPU</name>
<keyword evidence="5" id="KW-1185">Reference proteome</keyword>
<dbReference type="InterPro" id="IPR031311">
    <property type="entry name" value="CHIT_BIND_RR_consensus"/>
</dbReference>
<dbReference type="InterPro" id="IPR051217">
    <property type="entry name" value="Insect_Cuticle_Struc_Prot"/>
</dbReference>
<dbReference type="HOGENOM" id="CLU_075165_4_1_1"/>
<dbReference type="InParanoid" id="E9GA22"/>
<evidence type="ECO:0000256" key="1">
    <source>
        <dbReference type="ARBA" id="ARBA00022460"/>
    </source>
</evidence>
<dbReference type="eggNOG" id="ENOG502S4KI">
    <property type="taxonomic scope" value="Eukaryota"/>
</dbReference>
<gene>
    <name evidence="4" type="ORF">DAPPUDRAFT_100321</name>
</gene>
<dbReference type="PRINTS" id="PR00947">
    <property type="entry name" value="CUTICLE"/>
</dbReference>
<dbReference type="FunCoup" id="E9GA22">
    <property type="interactions" value="149"/>
</dbReference>
<evidence type="ECO:0000313" key="4">
    <source>
        <dbReference type="EMBL" id="EFX83783.1"/>
    </source>
</evidence>
<dbReference type="GO" id="GO:0031012">
    <property type="term" value="C:extracellular matrix"/>
    <property type="evidence" value="ECO:0000318"/>
    <property type="project" value="GO_Central"/>
</dbReference>
<dbReference type="AlphaFoldDB" id="E9GA22"/>
<proteinExistence type="predicted"/>
<dbReference type="STRING" id="6669.E9GA22"/>
<dbReference type="PANTHER" id="PTHR12236:SF79">
    <property type="entry name" value="CUTICULAR PROTEIN 50CB-RELATED"/>
    <property type="match status" value="1"/>
</dbReference>
<accession>E9GA22</accession>
<evidence type="ECO:0000313" key="5">
    <source>
        <dbReference type="Proteomes" id="UP000000305"/>
    </source>
</evidence>
<keyword evidence="1 2" id="KW-0193">Cuticle</keyword>
<dbReference type="KEGG" id="dpx:DAPPUDRAFT_100321"/>
<sequence>MKFIILAALVAVAAAADYAPKYEAPKYEAPKYEVKYEEVTYAPQPYSFGYDVQDKESYNDFEHNEKSDYNVVTGSYRVALPDGRTQIVTYKADAYGYTADVKYEGEAKYPEYVEKQYKAASYPAPAYSAPAYPKY</sequence>
<dbReference type="PhylomeDB" id="E9GA22"/>
<protein>
    <recommendedName>
        <fullName evidence="6">Cuticle protein</fullName>
    </recommendedName>
</protein>
<dbReference type="EMBL" id="GL732536">
    <property type="protein sequence ID" value="EFX83783.1"/>
    <property type="molecule type" value="Genomic_DNA"/>
</dbReference>
<reference evidence="4 5" key="1">
    <citation type="journal article" date="2011" name="Science">
        <title>The ecoresponsive genome of Daphnia pulex.</title>
        <authorList>
            <person name="Colbourne J.K."/>
            <person name="Pfrender M.E."/>
            <person name="Gilbert D."/>
            <person name="Thomas W.K."/>
            <person name="Tucker A."/>
            <person name="Oakley T.H."/>
            <person name="Tokishita S."/>
            <person name="Aerts A."/>
            <person name="Arnold G.J."/>
            <person name="Basu M.K."/>
            <person name="Bauer D.J."/>
            <person name="Caceres C.E."/>
            <person name="Carmel L."/>
            <person name="Casola C."/>
            <person name="Choi J.H."/>
            <person name="Detter J.C."/>
            <person name="Dong Q."/>
            <person name="Dusheyko S."/>
            <person name="Eads B.D."/>
            <person name="Frohlich T."/>
            <person name="Geiler-Samerotte K.A."/>
            <person name="Gerlach D."/>
            <person name="Hatcher P."/>
            <person name="Jogdeo S."/>
            <person name="Krijgsveld J."/>
            <person name="Kriventseva E.V."/>
            <person name="Kultz D."/>
            <person name="Laforsch C."/>
            <person name="Lindquist E."/>
            <person name="Lopez J."/>
            <person name="Manak J.R."/>
            <person name="Muller J."/>
            <person name="Pangilinan J."/>
            <person name="Patwardhan R.P."/>
            <person name="Pitluck S."/>
            <person name="Pritham E.J."/>
            <person name="Rechtsteiner A."/>
            <person name="Rho M."/>
            <person name="Rogozin I.B."/>
            <person name="Sakarya O."/>
            <person name="Salamov A."/>
            <person name="Schaack S."/>
            <person name="Shapiro H."/>
            <person name="Shiga Y."/>
            <person name="Skalitzky C."/>
            <person name="Smith Z."/>
            <person name="Souvorov A."/>
            <person name="Sung W."/>
            <person name="Tang Z."/>
            <person name="Tsuchiya D."/>
            <person name="Tu H."/>
            <person name="Vos H."/>
            <person name="Wang M."/>
            <person name="Wolf Y.I."/>
            <person name="Yamagata H."/>
            <person name="Yamada T."/>
            <person name="Ye Y."/>
            <person name="Shaw J.R."/>
            <person name="Andrews J."/>
            <person name="Crease T.J."/>
            <person name="Tang H."/>
            <person name="Lucas S.M."/>
            <person name="Robertson H.M."/>
            <person name="Bork P."/>
            <person name="Koonin E.V."/>
            <person name="Zdobnov E.M."/>
            <person name="Grigoriev I.V."/>
            <person name="Lynch M."/>
            <person name="Boore J.L."/>
        </authorList>
    </citation>
    <scope>NUCLEOTIDE SEQUENCE [LARGE SCALE GENOMIC DNA]</scope>
</reference>
<organism evidence="4 5">
    <name type="scientific">Daphnia pulex</name>
    <name type="common">Water flea</name>
    <dbReference type="NCBI Taxonomy" id="6669"/>
    <lineage>
        <taxon>Eukaryota</taxon>
        <taxon>Metazoa</taxon>
        <taxon>Ecdysozoa</taxon>
        <taxon>Arthropoda</taxon>
        <taxon>Crustacea</taxon>
        <taxon>Branchiopoda</taxon>
        <taxon>Diplostraca</taxon>
        <taxon>Cladocera</taxon>
        <taxon>Anomopoda</taxon>
        <taxon>Daphniidae</taxon>
        <taxon>Daphnia</taxon>
    </lineage>
</organism>
<feature type="chain" id="PRO_5012677734" description="Cuticle protein" evidence="3">
    <location>
        <begin position="16"/>
        <end position="135"/>
    </location>
</feature>